<dbReference type="InterPro" id="IPR043502">
    <property type="entry name" value="DNA/RNA_pol_sf"/>
</dbReference>
<evidence type="ECO:0000313" key="3">
    <source>
        <dbReference type="Proteomes" id="UP000265520"/>
    </source>
</evidence>
<protein>
    <recommendedName>
        <fullName evidence="1">Reverse transcriptase Ty1/copia-type domain-containing protein</fullName>
    </recommendedName>
</protein>
<feature type="domain" description="Reverse transcriptase Ty1/copia-type" evidence="1">
    <location>
        <begin position="1"/>
        <end position="243"/>
    </location>
</feature>
<dbReference type="InterPro" id="IPR013103">
    <property type="entry name" value="RVT_2"/>
</dbReference>
<sequence>NGTWTLQPLPKGKKPLGCKWVYKIKHNSDGTIERYKARLVIFGNHQVEGIDYNETFAPVAKMVTVRLVLAVAAAKKWEIHQMDVHNAFLHGDLHEEVYMKPPPGFRTFQPGLVCKLKKSLYGLKQAPRCWFAKLSSALKKFGFRQSCSDYSLFTLLVHEVQIVVLVYVDDLIVCGNDSAAIQRFKAYLSKCFHMKDLGTLKYFLGVEVARNSSGIFLCQRKYSLDIIQEAGLLGAKPVSTPLEQNHQLSLAAGQFIEQPEQYRRLV</sequence>
<organism evidence="2 3">
    <name type="scientific">Trifolium medium</name>
    <dbReference type="NCBI Taxonomy" id="97028"/>
    <lineage>
        <taxon>Eukaryota</taxon>
        <taxon>Viridiplantae</taxon>
        <taxon>Streptophyta</taxon>
        <taxon>Embryophyta</taxon>
        <taxon>Tracheophyta</taxon>
        <taxon>Spermatophyta</taxon>
        <taxon>Magnoliopsida</taxon>
        <taxon>eudicotyledons</taxon>
        <taxon>Gunneridae</taxon>
        <taxon>Pentapetalae</taxon>
        <taxon>rosids</taxon>
        <taxon>fabids</taxon>
        <taxon>Fabales</taxon>
        <taxon>Fabaceae</taxon>
        <taxon>Papilionoideae</taxon>
        <taxon>50 kb inversion clade</taxon>
        <taxon>NPAAA clade</taxon>
        <taxon>Hologalegina</taxon>
        <taxon>IRL clade</taxon>
        <taxon>Trifolieae</taxon>
        <taxon>Trifolium</taxon>
    </lineage>
</organism>
<dbReference type="PANTHER" id="PTHR43383:SF2">
    <property type="entry name" value="AMIDOHYDROLASE 2 FAMILY PROTEIN"/>
    <property type="match status" value="1"/>
</dbReference>
<reference evidence="2 3" key="1">
    <citation type="journal article" date="2018" name="Front. Plant Sci.">
        <title>Red Clover (Trifolium pratense) and Zigzag Clover (T. medium) - A Picture of Genomic Similarities and Differences.</title>
        <authorList>
            <person name="Dluhosova J."/>
            <person name="Istvanek J."/>
            <person name="Nedelnik J."/>
            <person name="Repkova J."/>
        </authorList>
    </citation>
    <scope>NUCLEOTIDE SEQUENCE [LARGE SCALE GENOMIC DNA]</scope>
    <source>
        <strain evidence="3">cv. 10/8</strain>
        <tissue evidence="2">Leaf</tissue>
    </source>
</reference>
<accession>A0A392PD17</accession>
<dbReference type="Proteomes" id="UP000265520">
    <property type="component" value="Unassembled WGS sequence"/>
</dbReference>
<dbReference type="PANTHER" id="PTHR43383">
    <property type="entry name" value="NODULIN 6"/>
    <property type="match status" value="1"/>
</dbReference>
<name>A0A392PD17_9FABA</name>
<proteinExistence type="predicted"/>
<dbReference type="EMBL" id="LXQA010074710">
    <property type="protein sequence ID" value="MCI10013.1"/>
    <property type="molecule type" value="Genomic_DNA"/>
</dbReference>
<evidence type="ECO:0000313" key="2">
    <source>
        <dbReference type="EMBL" id="MCI10013.1"/>
    </source>
</evidence>
<dbReference type="Pfam" id="PF07727">
    <property type="entry name" value="RVT_2"/>
    <property type="match status" value="1"/>
</dbReference>
<keyword evidence="3" id="KW-1185">Reference proteome</keyword>
<feature type="non-terminal residue" evidence="2">
    <location>
        <position position="1"/>
    </location>
</feature>
<evidence type="ECO:0000259" key="1">
    <source>
        <dbReference type="Pfam" id="PF07727"/>
    </source>
</evidence>
<feature type="non-terminal residue" evidence="2">
    <location>
        <position position="266"/>
    </location>
</feature>
<dbReference type="AlphaFoldDB" id="A0A392PD17"/>
<dbReference type="SUPFAM" id="SSF56672">
    <property type="entry name" value="DNA/RNA polymerases"/>
    <property type="match status" value="1"/>
</dbReference>
<comment type="caution">
    <text evidence="2">The sequence shown here is derived from an EMBL/GenBank/DDBJ whole genome shotgun (WGS) entry which is preliminary data.</text>
</comment>